<keyword evidence="2" id="KW-1185">Reference proteome</keyword>
<dbReference type="Pfam" id="PF03392">
    <property type="entry name" value="OS-D"/>
    <property type="match status" value="1"/>
</dbReference>
<sequence>MALLCCFLASVLAVPVEQYTDKYDNVDLDEVFLNPKLFNGYVDCVLDKGPCTPDGKELRHNLPDALQTGCEKCTKKQENGVITVIKHLIEKKPDTWKELTEKYDPEGIWKKKYEDQAKEKGIKLP</sequence>
<protein>
    <recommendedName>
        <fullName evidence="3">Chemosensory protein</fullName>
    </recommendedName>
</protein>
<gene>
    <name evidence="1" type="ORF">BINO364_LOCUS494</name>
</gene>
<organism evidence="1 2">
    <name type="scientific">Brenthis ino</name>
    <name type="common">lesser marbled fritillary</name>
    <dbReference type="NCBI Taxonomy" id="405034"/>
    <lineage>
        <taxon>Eukaryota</taxon>
        <taxon>Metazoa</taxon>
        <taxon>Ecdysozoa</taxon>
        <taxon>Arthropoda</taxon>
        <taxon>Hexapoda</taxon>
        <taxon>Insecta</taxon>
        <taxon>Pterygota</taxon>
        <taxon>Neoptera</taxon>
        <taxon>Endopterygota</taxon>
        <taxon>Lepidoptera</taxon>
        <taxon>Glossata</taxon>
        <taxon>Ditrysia</taxon>
        <taxon>Papilionoidea</taxon>
        <taxon>Nymphalidae</taxon>
        <taxon>Heliconiinae</taxon>
        <taxon>Argynnini</taxon>
        <taxon>Brenthis</taxon>
    </lineage>
</organism>
<name>A0A8J9Y3C6_9NEOP</name>
<dbReference type="InterPro" id="IPR005055">
    <property type="entry name" value="A10/PebIII"/>
</dbReference>
<proteinExistence type="predicted"/>
<feature type="non-terminal residue" evidence="1">
    <location>
        <position position="125"/>
    </location>
</feature>
<dbReference type="AlphaFoldDB" id="A0A8J9Y3C6"/>
<evidence type="ECO:0000313" key="1">
    <source>
        <dbReference type="EMBL" id="CAH0713321.1"/>
    </source>
</evidence>
<dbReference type="OrthoDB" id="6625994at2759"/>
<dbReference type="EMBL" id="OV170221">
    <property type="protein sequence ID" value="CAH0713321.1"/>
    <property type="molecule type" value="Genomic_DNA"/>
</dbReference>
<evidence type="ECO:0008006" key="3">
    <source>
        <dbReference type="Google" id="ProtNLM"/>
    </source>
</evidence>
<dbReference type="InterPro" id="IPR036682">
    <property type="entry name" value="OS_D_A10/PebIII_sf"/>
</dbReference>
<evidence type="ECO:0000313" key="2">
    <source>
        <dbReference type="Proteomes" id="UP000838878"/>
    </source>
</evidence>
<dbReference type="Gene3D" id="1.10.2080.10">
    <property type="entry name" value="Insect odorant-binding protein A10/Ejaculatory bulb-specific protein 3"/>
    <property type="match status" value="1"/>
</dbReference>
<dbReference type="SUPFAM" id="SSF100910">
    <property type="entry name" value="Chemosensory protein Csp2"/>
    <property type="match status" value="1"/>
</dbReference>
<accession>A0A8J9Y3C6</accession>
<dbReference type="Proteomes" id="UP000838878">
    <property type="component" value="Chromosome 1"/>
</dbReference>
<dbReference type="PANTHER" id="PTHR11257">
    <property type="entry name" value="CHEMOSENSORY PROTEIN-RELATED"/>
    <property type="match status" value="1"/>
</dbReference>
<reference evidence="1" key="1">
    <citation type="submission" date="2021-12" db="EMBL/GenBank/DDBJ databases">
        <authorList>
            <person name="Martin H S."/>
        </authorList>
    </citation>
    <scope>NUCLEOTIDE SEQUENCE</scope>
</reference>
<dbReference type="PANTHER" id="PTHR11257:SF12">
    <property type="entry name" value="EJACULATORY BULB-SPECIFIC PROTEIN 3-RELATED"/>
    <property type="match status" value="1"/>
</dbReference>